<dbReference type="InterPro" id="IPR036397">
    <property type="entry name" value="RNaseH_sf"/>
</dbReference>
<evidence type="ECO:0000256" key="5">
    <source>
        <dbReference type="ARBA" id="ARBA00022801"/>
    </source>
</evidence>
<feature type="transmembrane region" description="Helical" evidence="12">
    <location>
        <begin position="1526"/>
        <end position="1547"/>
    </location>
</feature>
<comment type="subcellular location">
    <subcellularLocation>
        <location evidence="1">Membrane</location>
    </subcellularLocation>
</comment>
<evidence type="ECO:0000256" key="7">
    <source>
        <dbReference type="ARBA" id="ARBA00022912"/>
    </source>
</evidence>
<feature type="compositionally biased region" description="Polar residues" evidence="11">
    <location>
        <begin position="1674"/>
        <end position="1687"/>
    </location>
</feature>
<feature type="transmembrane region" description="Helical" evidence="12">
    <location>
        <begin position="959"/>
        <end position="977"/>
    </location>
</feature>
<feature type="compositionally biased region" description="Low complexity" evidence="11">
    <location>
        <begin position="1710"/>
        <end position="1719"/>
    </location>
</feature>
<comment type="caution">
    <text evidence="15">The sequence shown here is derived from an EMBL/GenBank/DDBJ whole genome shotgun (WGS) entry which is preliminary data.</text>
</comment>
<dbReference type="Proteomes" id="UP001175271">
    <property type="component" value="Unassembled WGS sequence"/>
</dbReference>
<dbReference type="GO" id="GO:0008270">
    <property type="term" value="F:zinc ion binding"/>
    <property type="evidence" value="ECO:0007669"/>
    <property type="project" value="UniProtKB-KW"/>
</dbReference>
<dbReference type="PROSITE" id="PS01032">
    <property type="entry name" value="PPM_1"/>
    <property type="match status" value="1"/>
</dbReference>
<feature type="transmembrane region" description="Helical" evidence="12">
    <location>
        <begin position="1470"/>
        <end position="1489"/>
    </location>
</feature>
<dbReference type="CDD" id="cd00143">
    <property type="entry name" value="PP2Cc"/>
    <property type="match status" value="1"/>
</dbReference>
<name>A0AA39HGC0_9BILA</name>
<evidence type="ECO:0000256" key="10">
    <source>
        <dbReference type="RuleBase" id="RU003465"/>
    </source>
</evidence>
<feature type="domain" description="G-protein coupled receptors family 1 profile" evidence="13">
    <location>
        <begin position="1367"/>
        <end position="1636"/>
    </location>
</feature>
<dbReference type="PROSITE" id="PS50262">
    <property type="entry name" value="G_PROTEIN_RECEP_F1_2"/>
    <property type="match status" value="1"/>
</dbReference>
<evidence type="ECO:0000259" key="13">
    <source>
        <dbReference type="PROSITE" id="PS50262"/>
    </source>
</evidence>
<evidence type="ECO:0000256" key="9">
    <source>
        <dbReference type="ARBA" id="ARBA00023136"/>
    </source>
</evidence>
<dbReference type="InterPro" id="IPR008737">
    <property type="entry name" value="DUF1758"/>
</dbReference>
<dbReference type="EMBL" id="JAUCMV010000004">
    <property type="protein sequence ID" value="KAK0404184.1"/>
    <property type="molecule type" value="Genomic_DNA"/>
</dbReference>
<evidence type="ECO:0000313" key="16">
    <source>
        <dbReference type="Proteomes" id="UP001175271"/>
    </source>
</evidence>
<feature type="region of interest" description="Disordered" evidence="11">
    <location>
        <begin position="722"/>
        <end position="755"/>
    </location>
</feature>
<keyword evidence="3" id="KW-0479">Metal-binding</keyword>
<feature type="transmembrane region" description="Helical" evidence="12">
    <location>
        <begin position="1387"/>
        <end position="1412"/>
    </location>
</feature>
<dbReference type="PANTHER" id="PTHR47760:SF1">
    <property type="entry name" value="G-PROTEIN COUPLED RECEPTORS FAMILY 1 PROFILE DOMAIN-CONTAINING PROTEIN"/>
    <property type="match status" value="1"/>
</dbReference>
<dbReference type="GO" id="GO:0016020">
    <property type="term" value="C:membrane"/>
    <property type="evidence" value="ECO:0007669"/>
    <property type="project" value="UniProtKB-SubCell"/>
</dbReference>
<dbReference type="SUPFAM" id="SSF81321">
    <property type="entry name" value="Family A G protein-coupled receptor-like"/>
    <property type="match status" value="1"/>
</dbReference>
<keyword evidence="8 12" id="KW-1133">Transmembrane helix</keyword>
<gene>
    <name evidence="15" type="ORF">QR680_017329</name>
</gene>
<dbReference type="CDD" id="cd14978">
    <property type="entry name" value="7tmA_FMRFamide_R-like"/>
    <property type="match status" value="1"/>
</dbReference>
<dbReference type="SMART" id="SM00332">
    <property type="entry name" value="PP2Cc"/>
    <property type="match status" value="1"/>
</dbReference>
<dbReference type="Gene3D" id="2.20.25.240">
    <property type="match status" value="1"/>
</dbReference>
<keyword evidence="2 12" id="KW-0812">Transmembrane</keyword>
<dbReference type="Gene3D" id="3.60.40.10">
    <property type="entry name" value="PPM-type phosphatase domain"/>
    <property type="match status" value="1"/>
</dbReference>
<evidence type="ECO:0008006" key="17">
    <source>
        <dbReference type="Google" id="ProtNLM"/>
    </source>
</evidence>
<dbReference type="Pfam" id="PF00481">
    <property type="entry name" value="PP2C"/>
    <property type="match status" value="2"/>
</dbReference>
<evidence type="ECO:0000259" key="14">
    <source>
        <dbReference type="PROSITE" id="PS51746"/>
    </source>
</evidence>
<feature type="transmembrane region" description="Helical" evidence="12">
    <location>
        <begin position="1424"/>
        <end position="1449"/>
    </location>
</feature>
<dbReference type="GO" id="GO:0003676">
    <property type="term" value="F:nucleic acid binding"/>
    <property type="evidence" value="ECO:0007669"/>
    <property type="project" value="InterPro"/>
</dbReference>
<dbReference type="PROSITE" id="PS51746">
    <property type="entry name" value="PPM_2"/>
    <property type="match status" value="1"/>
</dbReference>
<feature type="domain" description="PPM-type phosphatase" evidence="14">
    <location>
        <begin position="1026"/>
        <end position="1321"/>
    </location>
</feature>
<keyword evidence="7 10" id="KW-0904">Protein phosphatase</keyword>
<dbReference type="PRINTS" id="PR00237">
    <property type="entry name" value="GPCRRHODOPSN"/>
</dbReference>
<accession>A0AA39HGC0</accession>
<dbReference type="Gene3D" id="1.20.1070.10">
    <property type="entry name" value="Rhodopsin 7-helix transmembrane proteins"/>
    <property type="match status" value="1"/>
</dbReference>
<dbReference type="InterPro" id="IPR001932">
    <property type="entry name" value="PPM-type_phosphatase-like_dom"/>
</dbReference>
<feature type="compositionally biased region" description="Basic and acidic residues" evidence="11">
    <location>
        <begin position="722"/>
        <end position="734"/>
    </location>
</feature>
<keyword evidence="5 10" id="KW-0378">Hydrolase</keyword>
<dbReference type="InterPro" id="IPR000222">
    <property type="entry name" value="PP2C_BS"/>
</dbReference>
<dbReference type="Pfam" id="PF05585">
    <property type="entry name" value="DUF1758"/>
    <property type="match status" value="1"/>
</dbReference>
<dbReference type="Gene3D" id="3.30.420.10">
    <property type="entry name" value="Ribonuclease H-like superfamily/Ribonuclease H"/>
    <property type="match status" value="1"/>
</dbReference>
<feature type="region of interest" description="Disordered" evidence="11">
    <location>
        <begin position="1674"/>
        <end position="1726"/>
    </location>
</feature>
<evidence type="ECO:0000256" key="6">
    <source>
        <dbReference type="ARBA" id="ARBA00022833"/>
    </source>
</evidence>
<dbReference type="GO" id="GO:0004930">
    <property type="term" value="F:G protein-coupled receptor activity"/>
    <property type="evidence" value="ECO:0007669"/>
    <property type="project" value="InterPro"/>
</dbReference>
<feature type="transmembrane region" description="Helical" evidence="12">
    <location>
        <begin position="1616"/>
        <end position="1639"/>
    </location>
</feature>
<dbReference type="InterPro" id="IPR000276">
    <property type="entry name" value="GPCR_Rhodpsn"/>
</dbReference>
<dbReference type="InterPro" id="IPR053093">
    <property type="entry name" value="GPCR-like"/>
</dbReference>
<dbReference type="Pfam" id="PF00001">
    <property type="entry name" value="7tm_1"/>
    <property type="match status" value="1"/>
</dbReference>
<dbReference type="InterPro" id="IPR017452">
    <property type="entry name" value="GPCR_Rhodpsn_7TM"/>
</dbReference>
<evidence type="ECO:0000256" key="2">
    <source>
        <dbReference type="ARBA" id="ARBA00022692"/>
    </source>
</evidence>
<dbReference type="SUPFAM" id="SSF81606">
    <property type="entry name" value="PP2C-like"/>
    <property type="match status" value="1"/>
</dbReference>
<organism evidence="15 16">
    <name type="scientific">Steinernema hermaphroditum</name>
    <dbReference type="NCBI Taxonomy" id="289476"/>
    <lineage>
        <taxon>Eukaryota</taxon>
        <taxon>Metazoa</taxon>
        <taxon>Ecdysozoa</taxon>
        <taxon>Nematoda</taxon>
        <taxon>Chromadorea</taxon>
        <taxon>Rhabditida</taxon>
        <taxon>Tylenchina</taxon>
        <taxon>Panagrolaimomorpha</taxon>
        <taxon>Strongyloidoidea</taxon>
        <taxon>Steinernematidae</taxon>
        <taxon>Steinernema</taxon>
    </lineage>
</organism>
<feature type="compositionally biased region" description="Acidic residues" evidence="11">
    <location>
        <begin position="783"/>
        <end position="806"/>
    </location>
</feature>
<feature type="transmembrane region" description="Helical" evidence="12">
    <location>
        <begin position="1353"/>
        <end position="1375"/>
    </location>
</feature>
<sequence length="1752" mass="197059">MSGPYRSLIALAQSRLAKYTDQVEEWNANDTDWSPVENLKVLNFIDNIERTIGQISEQNEKWTAYIQTLAGEKLTVEEAVHDTWAQKPDSFLVQIDRAYEALNLLRAKHRDLAVDSNTSLPAALKLTYLKGYLEGEASAVLVGLETTGANYTIAFDLLKKRFGDKSILKEQLHADLADLPFSSEKVVDLRRFVEKIATICRQLKDLGEDPNHPLTTQLIYKKLPTGVVSDLVTEGALSKSSQSWTTEMLQSKLIDIVERPSSDNSSKMESVDHTNTVETFMAHRSEDVLQTAPVTLFNPDAPELNLECHAFLDSGSQRSYTLPSVASQLRLSTHSKTQLSVRGLGDSTLNFASKEVQIGIRLRDGSSKIFAANTCPTITANGLLSTSVPVGREESAAETVKPSILLGNKIFWEICASNITTTLPNGFTLVKSKLGDIVTGRGILETSESYPVQCETTTMIATEYYEHLWKLETIGITDDPCVKDDKVAEKILKDNIKWTGDCYEVALLWKDAEPDLPDNLGVCRQRLVGLYNRLKHSPEDLEGYDNYVKELHDLGFIEKVTTNSDSDTLCHYLPHRDVFKERISEKRRNLKIIAEVYELRAISQNVEAAEMDTAETVLLRQVQREHPPDEERYNLCKDEKDLLRQRSRLENNVTEDPDVLTYVNHRIRWKFTVEHAPWQGGMYERLIGIVKNTLRVAIGKKWLTIQEYQTLLPEVEARIREKDHSKKRKGEDRFSASPPRKCPSLEASAQPPVVQRSPELVKVARSLSSDDSGFDSDLLQSAEDVEDELESEDELGSDDSSLSEDDTSPRHIGRSVTFTISQKGKQLANFLGFEFHRHSSVKTFVYWRCTRRVDLNCPGRIVTDLSGSVVKISNNIHPEHLADSARESARTAKASLKQMAVELASMSTGQIVTVRSRPPVDSMASALSTMDYTRGLSFLLAIYGLSSRLVRFLLLRKEVAFGVFFVIGVYFYVLFLFRHFSARMKGANLAHLDPMRAFRFRSPQFLDVSLRDIPNRGNTWRWKHKNVAFFASRGRRSTMEDRFHYVHDPASQNFSIFGIFDGHGGQYVSQFLEENFATAIRRRLLFQIPQRRLSQTLAPRKDIVKEAIVREVLKIDDEITAKLDSRVTSFTGSTLIAAILERNRFLSVVNVGDSRAVACSMEGAAVPLSRDHKPSEAISSDFLRWRSSTLSRTDRSPFQPAERRRIENAGGFVSWDGVERLQGVLAVSRAFGDTSFKRLGVLTALPDVQRIDLSATPLRFLLVASDGFWDVFANQAAIDAASAFLGDPRRATQWHLVAQHLVEAALERGSADNVSLLVLKLTGAGGFVSDAFWNHSSFSDAHADVSRLNRITYAYIAPVIIASGIVGDILTVATLTHPLLRQSSIVYTYLTLLAMTDLLTHISVIPMTMWLLDVRLCSRASAFFYAHIGFPLANALMGASVWIVVFLTLSQYMAVCHPFHYGALKKRRCCYLLFAIAYLVNFLIHAPWASKKSVHAVPPGVAACEFIVCDRHTEPWYVAYEWLREMITRVVPFLIVAYLNVRILITYRNTKRDRIRRLTSANSQRKFTMEKSEKEEKRLFILLFAIIIVFFLCTIPAAPLTVFVADKRSQNLPFQVIRAVVNLLEFTKFALNFYFYCLINPDIRRISLQIVRCRKLIRPARVKGQPVTPISLYTRSTKSTVRSPPTDESSRRNSRNAASAPPEGRRAAARTRSSSLLSGIVGGGDGALYDQLTVIRESEDTSATEPTPSGDF</sequence>
<evidence type="ECO:0000256" key="3">
    <source>
        <dbReference type="ARBA" id="ARBA00022723"/>
    </source>
</evidence>
<protein>
    <recommendedName>
        <fullName evidence="17">G-protein coupled receptors family 1 profile domain-containing protein</fullName>
    </recommendedName>
</protein>
<reference evidence="15" key="1">
    <citation type="submission" date="2023-06" db="EMBL/GenBank/DDBJ databases">
        <title>Genomic analysis of the entomopathogenic nematode Steinernema hermaphroditum.</title>
        <authorList>
            <person name="Schwarz E.M."/>
            <person name="Heppert J.K."/>
            <person name="Baniya A."/>
            <person name="Schwartz H.T."/>
            <person name="Tan C.-H."/>
            <person name="Antoshechkin I."/>
            <person name="Sternberg P.W."/>
            <person name="Goodrich-Blair H."/>
            <person name="Dillman A.R."/>
        </authorList>
    </citation>
    <scope>NUCLEOTIDE SEQUENCE</scope>
    <source>
        <strain evidence="15">PS9179</strain>
        <tissue evidence="15">Whole animal</tissue>
    </source>
</reference>
<proteinExistence type="inferred from homology"/>
<feature type="transmembrane region" description="Helical" evidence="12">
    <location>
        <begin position="1579"/>
        <end position="1604"/>
    </location>
</feature>
<evidence type="ECO:0000256" key="11">
    <source>
        <dbReference type="SAM" id="MobiDB-lite"/>
    </source>
</evidence>
<dbReference type="InterPro" id="IPR036457">
    <property type="entry name" value="PPM-type-like_dom_sf"/>
</dbReference>
<evidence type="ECO:0000256" key="12">
    <source>
        <dbReference type="SAM" id="Phobius"/>
    </source>
</evidence>
<dbReference type="GO" id="GO:0004721">
    <property type="term" value="F:phosphoprotein phosphatase activity"/>
    <property type="evidence" value="ECO:0007669"/>
    <property type="project" value="UniProtKB-KW"/>
</dbReference>
<feature type="region of interest" description="Disordered" evidence="11">
    <location>
        <begin position="783"/>
        <end position="811"/>
    </location>
</feature>
<feature type="transmembrane region" description="Helical" evidence="12">
    <location>
        <begin position="1314"/>
        <end position="1333"/>
    </location>
</feature>
<dbReference type="InterPro" id="IPR005312">
    <property type="entry name" value="DUF1759"/>
</dbReference>
<evidence type="ECO:0000313" key="15">
    <source>
        <dbReference type="EMBL" id="KAK0404184.1"/>
    </source>
</evidence>
<keyword evidence="6" id="KW-0862">Zinc</keyword>
<dbReference type="Pfam" id="PF04500">
    <property type="entry name" value="FLYWCH"/>
    <property type="match status" value="1"/>
</dbReference>
<keyword evidence="9 12" id="KW-0472">Membrane</keyword>
<evidence type="ECO:0000256" key="1">
    <source>
        <dbReference type="ARBA" id="ARBA00004370"/>
    </source>
</evidence>
<comment type="similarity">
    <text evidence="10">Belongs to the PP2C family.</text>
</comment>
<dbReference type="Pfam" id="PF03564">
    <property type="entry name" value="DUF1759"/>
    <property type="match status" value="1"/>
</dbReference>
<dbReference type="PANTHER" id="PTHR47760">
    <property type="entry name" value="G-PROTEIN COUPLED RECEPTOR B0563.6-LIKE PROTEIN-RELATED"/>
    <property type="match status" value="1"/>
</dbReference>
<keyword evidence="4" id="KW-0863">Zinc-finger</keyword>
<evidence type="ECO:0000256" key="4">
    <source>
        <dbReference type="ARBA" id="ARBA00022771"/>
    </source>
</evidence>
<evidence type="ECO:0000256" key="8">
    <source>
        <dbReference type="ARBA" id="ARBA00022989"/>
    </source>
</evidence>
<keyword evidence="16" id="KW-1185">Reference proteome</keyword>
<dbReference type="InterPro" id="IPR007588">
    <property type="entry name" value="Znf_FLYWCH"/>
</dbReference>